<evidence type="ECO:0008006" key="4">
    <source>
        <dbReference type="Google" id="ProtNLM"/>
    </source>
</evidence>
<dbReference type="OrthoDB" id="3539187at2"/>
<dbReference type="Proteomes" id="UP000265768">
    <property type="component" value="Unassembled WGS sequence"/>
</dbReference>
<keyword evidence="1" id="KW-0472">Membrane</keyword>
<comment type="caution">
    <text evidence="2">The sequence shown here is derived from an EMBL/GenBank/DDBJ whole genome shotgun (WGS) entry which is preliminary data.</text>
</comment>
<evidence type="ECO:0000313" key="3">
    <source>
        <dbReference type="Proteomes" id="UP000265768"/>
    </source>
</evidence>
<protein>
    <recommendedName>
        <fullName evidence="4">PH domain-containing protein</fullName>
    </recommendedName>
</protein>
<evidence type="ECO:0000256" key="1">
    <source>
        <dbReference type="SAM" id="Phobius"/>
    </source>
</evidence>
<dbReference type="EMBL" id="QZEY01000009">
    <property type="protein sequence ID" value="RJL30383.1"/>
    <property type="molecule type" value="Genomic_DNA"/>
</dbReference>
<organism evidence="2 3">
    <name type="scientific">Bailinhaonella thermotolerans</name>
    <dbReference type="NCBI Taxonomy" id="1070861"/>
    <lineage>
        <taxon>Bacteria</taxon>
        <taxon>Bacillati</taxon>
        <taxon>Actinomycetota</taxon>
        <taxon>Actinomycetes</taxon>
        <taxon>Streptosporangiales</taxon>
        <taxon>Streptosporangiaceae</taxon>
        <taxon>Bailinhaonella</taxon>
    </lineage>
</organism>
<reference evidence="2 3" key="1">
    <citation type="submission" date="2018-09" db="EMBL/GenBank/DDBJ databases">
        <title>YIM 75507 draft genome.</title>
        <authorList>
            <person name="Tang S."/>
            <person name="Feng Y."/>
        </authorList>
    </citation>
    <scope>NUCLEOTIDE SEQUENCE [LARGE SCALE GENOMIC DNA]</scope>
    <source>
        <strain evidence="2 3">YIM 75507</strain>
    </source>
</reference>
<accession>A0A3A4AX20</accession>
<keyword evidence="1" id="KW-1133">Transmembrane helix</keyword>
<keyword evidence="1" id="KW-0812">Transmembrane</keyword>
<name>A0A3A4AX20_9ACTN</name>
<dbReference type="AlphaFoldDB" id="A0A3A4AX20"/>
<sequence length="203" mass="21466">MDTPAEFRPRTSFPRFAAPFLPPLVLFFLVMLLLGAILTGSSAGGAAVGALGVAVLALVLAARHRALTAGTVLRLGPDGVTLRDAKGFRVRLAWADVTRIGPVETRMASPRRIGRPGGLRVRAGALRSHGLIGWGERELPPRIPGWLRERLAAVPTEPGTGRPEVAIPLGDLDPGWAEGPIGAWVRRYRPDLLGSAPSASGRS</sequence>
<feature type="transmembrane region" description="Helical" evidence="1">
    <location>
        <begin position="20"/>
        <end position="38"/>
    </location>
</feature>
<evidence type="ECO:0000313" key="2">
    <source>
        <dbReference type="EMBL" id="RJL30383.1"/>
    </source>
</evidence>
<keyword evidence="3" id="KW-1185">Reference proteome</keyword>
<dbReference type="RefSeq" id="WP_119928531.1">
    <property type="nucleotide sequence ID" value="NZ_QZEY01000009.1"/>
</dbReference>
<gene>
    <name evidence="2" type="ORF">D5H75_22680</name>
</gene>
<feature type="transmembrane region" description="Helical" evidence="1">
    <location>
        <begin position="44"/>
        <end position="62"/>
    </location>
</feature>
<proteinExistence type="predicted"/>